<dbReference type="AlphaFoldDB" id="A0A448YTS7"/>
<dbReference type="EMBL" id="CAACVR010000076">
    <property type="protein sequence ID" value="VEU24319.1"/>
    <property type="molecule type" value="Genomic_DNA"/>
</dbReference>
<evidence type="ECO:0000313" key="1">
    <source>
        <dbReference type="EMBL" id="VEU24319.1"/>
    </source>
</evidence>
<gene>
    <name evidence="1" type="ORF">BRENAR_LOCUS5047</name>
</gene>
<dbReference type="InParanoid" id="A0A448YTS7"/>
<accession>A0A448YTS7</accession>
<keyword evidence="2" id="KW-1185">Reference proteome</keyword>
<sequence>MYNQYYYELLVREFGTNVVTAIGSHDLPYLVEFIKPFDYWRGTQRRIISEYYALKDYNLMGPSTADQVVNCKYIKDSWKFVYGLYKNRRLFVEAQDFQVDEPQSYIQQGLLRVNRTYLVKYSKKVRLSKGAYRLNCGIILESSLGLLSTNFRVVESRTGTVLSNYFPPTNINEIVPHGTFTMLNVGAFKVDEKNGEDNMEDRLVDIEITIEETGLYMKSGFTICFLDVDVIATDEEQSNGDQLMPRWIAWTIDNEAAKPENIVNVLLKRLYDSISASFSETTRSTDSPFQILGSYKDRPMNNASNNYIHVLTSNDDNRMSDKEMEEYTRRFYFKFNDAGGLITRSFRYYTIVDRRKMEEKAARRIHSAESEKDDEPLRWKLPQIVAM</sequence>
<evidence type="ECO:0000313" key="2">
    <source>
        <dbReference type="Proteomes" id="UP000290900"/>
    </source>
</evidence>
<organism evidence="1 2">
    <name type="scientific">Brettanomyces naardenensis</name>
    <name type="common">Yeast</name>
    <dbReference type="NCBI Taxonomy" id="13370"/>
    <lineage>
        <taxon>Eukaryota</taxon>
        <taxon>Fungi</taxon>
        <taxon>Dikarya</taxon>
        <taxon>Ascomycota</taxon>
        <taxon>Saccharomycotina</taxon>
        <taxon>Pichiomycetes</taxon>
        <taxon>Pichiales</taxon>
        <taxon>Pichiaceae</taxon>
        <taxon>Brettanomyces</taxon>
    </lineage>
</organism>
<protein>
    <submittedName>
        <fullName evidence="1">DEKNAAC105515</fullName>
    </submittedName>
</protein>
<dbReference type="Proteomes" id="UP000290900">
    <property type="component" value="Unassembled WGS sequence"/>
</dbReference>
<reference evidence="1 2" key="1">
    <citation type="submission" date="2018-12" db="EMBL/GenBank/DDBJ databases">
        <authorList>
            <person name="Tiukova I."/>
            <person name="Dainat J."/>
        </authorList>
    </citation>
    <scope>NUCLEOTIDE SEQUENCE [LARGE SCALE GENOMIC DNA]</scope>
</reference>
<dbReference type="OrthoDB" id="4095076at2759"/>
<name>A0A448YTS7_BRENA</name>
<proteinExistence type="predicted"/>